<dbReference type="InterPro" id="IPR000608">
    <property type="entry name" value="UBC"/>
</dbReference>
<evidence type="ECO:0000313" key="1">
    <source>
        <dbReference type="EMBL" id="OZG02727.1"/>
    </source>
</evidence>
<dbReference type="STRING" id="31234.E3MQK7"/>
<comment type="caution">
    <text evidence="1">The sequence shown here is derived from an EMBL/GenBank/DDBJ whole genome shotgun (WGS) entry which is preliminary data.</text>
</comment>
<dbReference type="Gene3D" id="3.10.110.10">
    <property type="entry name" value="Ubiquitin Conjugating Enzyme"/>
    <property type="match status" value="1"/>
</dbReference>
<dbReference type="PANTHER" id="PTHR24067">
    <property type="entry name" value="UBIQUITIN-CONJUGATING ENZYME E2"/>
    <property type="match status" value="1"/>
</dbReference>
<protein>
    <submittedName>
        <fullName evidence="1">Uncharacterized protein</fullName>
    </submittedName>
</protein>
<dbReference type="CDD" id="cd23794">
    <property type="entry name" value="UBCc_UBE2F_UBE2M"/>
    <property type="match status" value="1"/>
</dbReference>
<dbReference type="KEGG" id="crq:GCK72_004003"/>
<dbReference type="PROSITE" id="PS00183">
    <property type="entry name" value="UBC_1"/>
    <property type="match status" value="1"/>
</dbReference>
<dbReference type="PROSITE" id="PS50127">
    <property type="entry name" value="UBC_2"/>
    <property type="match status" value="1"/>
</dbReference>
<dbReference type="CTD" id="9800050"/>
<dbReference type="GO" id="GO:0061654">
    <property type="term" value="F:NEDD8 conjugating enzyme activity"/>
    <property type="evidence" value="ECO:0007669"/>
    <property type="project" value="UniProtKB-EC"/>
</dbReference>
<evidence type="ECO:0000313" key="2">
    <source>
        <dbReference type="Proteomes" id="UP000216624"/>
    </source>
</evidence>
<dbReference type="OMA" id="NIEVAEH"/>
<dbReference type="InterPro" id="IPR023313">
    <property type="entry name" value="UBQ-conjugating_AS"/>
</dbReference>
<dbReference type="SUPFAM" id="SSF54495">
    <property type="entry name" value="UBC-like"/>
    <property type="match status" value="1"/>
</dbReference>
<dbReference type="EMBL" id="NMWX01000004">
    <property type="protein sequence ID" value="OZG02727.1"/>
    <property type="molecule type" value="Genomic_DNA"/>
</dbReference>
<accession>A0A261AX87</accession>
<dbReference type="GO" id="GO:0045116">
    <property type="term" value="P:protein neddylation"/>
    <property type="evidence" value="ECO:0007669"/>
    <property type="project" value="UniProtKB-ARBA"/>
</dbReference>
<dbReference type="OrthoDB" id="10249039at2759"/>
<dbReference type="HOGENOM" id="CLU_030988_6_4_1"/>
<proteinExistence type="predicted"/>
<name>A0A261AX87_CAERE</name>
<dbReference type="Proteomes" id="UP000216624">
    <property type="component" value="Unassembled WGS sequence"/>
</dbReference>
<keyword evidence="2" id="KW-1185">Reference proteome</keyword>
<gene>
    <name evidence="1" type="ORF">FL82_06706</name>
</gene>
<reference evidence="1" key="1">
    <citation type="submission" date="2017-08" db="EMBL/GenBank/DDBJ databases">
        <authorList>
            <person name="de Groot N.N."/>
        </authorList>
    </citation>
    <scope>NUCLEOTIDE SEQUENCE [LARGE SCALE GENOMIC DNA]</scope>
    <source>
        <strain evidence="1">PX439</strain>
    </source>
</reference>
<dbReference type="SMART" id="SM00212">
    <property type="entry name" value="UBCc"/>
    <property type="match status" value="1"/>
</dbReference>
<sequence length="181" mass="21135">MFNLQKRINGNDADRHYMETRIAVRDRLLAQEMRDLEVAMRGQKMWKLSVPEANIIHELSLTVTPQEGIYKGGLFRFHITVPPEYNNSPPLVKCLTRVWHPNITEDGAICLSILRQNSLDQYGWRPTRNLREVVHGLVSLFTDLIDFDDPLNVQAAEMWAKNKDGFEYKARDYINKYCKVK</sequence>
<dbReference type="eggNOG" id="KOG0420">
    <property type="taxonomic scope" value="Eukaryota"/>
</dbReference>
<dbReference type="Pfam" id="PF00179">
    <property type="entry name" value="UQ_con"/>
    <property type="match status" value="1"/>
</dbReference>
<organism evidence="1 2">
    <name type="scientific">Caenorhabditis remanei</name>
    <name type="common">Caenorhabditis vulgaris</name>
    <dbReference type="NCBI Taxonomy" id="31234"/>
    <lineage>
        <taxon>Eukaryota</taxon>
        <taxon>Metazoa</taxon>
        <taxon>Ecdysozoa</taxon>
        <taxon>Nematoda</taxon>
        <taxon>Chromadorea</taxon>
        <taxon>Rhabditida</taxon>
        <taxon>Rhabditina</taxon>
        <taxon>Rhabditomorpha</taxon>
        <taxon>Rhabditoidea</taxon>
        <taxon>Rhabditidae</taxon>
        <taxon>Peloderinae</taxon>
        <taxon>Caenorhabditis</taxon>
    </lineage>
</organism>
<dbReference type="InterPro" id="IPR016135">
    <property type="entry name" value="UBQ-conjugating_enzyme/RWD"/>
</dbReference>
<feature type="non-terminal residue" evidence="1">
    <location>
        <position position="1"/>
    </location>
</feature>
<dbReference type="InterPro" id="IPR050113">
    <property type="entry name" value="Ub_conjugating_enzyme"/>
</dbReference>
<dbReference type="GO" id="GO:0005524">
    <property type="term" value="F:ATP binding"/>
    <property type="evidence" value="ECO:0007669"/>
    <property type="project" value="UniProtKB-UniRule"/>
</dbReference>